<dbReference type="RefSeq" id="WP_275711382.1">
    <property type="nucleotide sequence ID" value="NZ_JAKLTN010000002.1"/>
</dbReference>
<keyword evidence="3" id="KW-1185">Reference proteome</keyword>
<accession>A0ABS9K4F1</accession>
<proteinExistence type="predicted"/>
<keyword evidence="1" id="KW-0472">Membrane</keyword>
<organism evidence="2 3">
    <name type="scientific">Dechloromonas hankyongensis</name>
    <dbReference type="NCBI Taxonomy" id="2908002"/>
    <lineage>
        <taxon>Bacteria</taxon>
        <taxon>Pseudomonadati</taxon>
        <taxon>Pseudomonadota</taxon>
        <taxon>Betaproteobacteria</taxon>
        <taxon>Rhodocyclales</taxon>
        <taxon>Azonexaceae</taxon>
        <taxon>Dechloromonas</taxon>
    </lineage>
</organism>
<name>A0ABS9K4F1_9RHOO</name>
<dbReference type="PANTHER" id="PTHR34980">
    <property type="entry name" value="INNER MEMBRANE PROTEIN-RELATED-RELATED"/>
    <property type="match status" value="1"/>
</dbReference>
<evidence type="ECO:0000256" key="1">
    <source>
        <dbReference type="SAM" id="Phobius"/>
    </source>
</evidence>
<evidence type="ECO:0000313" key="2">
    <source>
        <dbReference type="EMBL" id="MCG2578053.1"/>
    </source>
</evidence>
<keyword evidence="1" id="KW-1133">Transmembrane helix</keyword>
<sequence length="104" mass="11798">MTFFESIAACFAKYADFSGRASRSEFWWWSLFVILATIAAEIVSSKLSGLFSLATLLPSLAVGSRRLHDVNKSGWLQLLYFIPIIGWLLLAYWSAKEAEEPNRF</sequence>
<reference evidence="2" key="1">
    <citation type="submission" date="2022-01" db="EMBL/GenBank/DDBJ databases">
        <authorList>
            <person name="Jo J.-H."/>
            <person name="Im W.-T."/>
        </authorList>
    </citation>
    <scope>NUCLEOTIDE SEQUENCE</scope>
    <source>
        <strain evidence="2">XY25</strain>
    </source>
</reference>
<feature type="transmembrane region" description="Helical" evidence="1">
    <location>
        <begin position="74"/>
        <end position="95"/>
    </location>
</feature>
<dbReference type="EMBL" id="JAKLTN010000002">
    <property type="protein sequence ID" value="MCG2578053.1"/>
    <property type="molecule type" value="Genomic_DNA"/>
</dbReference>
<dbReference type="Proteomes" id="UP001165384">
    <property type="component" value="Unassembled WGS sequence"/>
</dbReference>
<dbReference type="Pfam" id="PF05656">
    <property type="entry name" value="DUF805"/>
    <property type="match status" value="1"/>
</dbReference>
<keyword evidence="1" id="KW-0812">Transmembrane</keyword>
<dbReference type="InterPro" id="IPR008523">
    <property type="entry name" value="DUF805"/>
</dbReference>
<evidence type="ECO:0000313" key="3">
    <source>
        <dbReference type="Proteomes" id="UP001165384"/>
    </source>
</evidence>
<feature type="transmembrane region" description="Helical" evidence="1">
    <location>
        <begin position="26"/>
        <end position="43"/>
    </location>
</feature>
<dbReference type="PANTHER" id="PTHR34980:SF2">
    <property type="entry name" value="INNER MEMBRANE PROTEIN YHAH-RELATED"/>
    <property type="match status" value="1"/>
</dbReference>
<comment type="caution">
    <text evidence="2">The sequence shown here is derived from an EMBL/GenBank/DDBJ whole genome shotgun (WGS) entry which is preliminary data.</text>
</comment>
<protein>
    <submittedName>
        <fullName evidence="2">DUF805 domain-containing protein</fullName>
    </submittedName>
</protein>
<gene>
    <name evidence="2" type="ORF">LZ012_13745</name>
</gene>